<proteinExistence type="inferred from homology"/>
<keyword evidence="6" id="KW-1185">Reference proteome</keyword>
<reference evidence="5" key="1">
    <citation type="submission" date="2021-04" db="EMBL/GenBank/DDBJ databases">
        <title>Luteolibacter sp. 32A isolated from the skin of an Anderson's salamander (Ambystoma andersonii).</title>
        <authorList>
            <person name="Spergser J."/>
            <person name="Busse H.-J."/>
        </authorList>
    </citation>
    <scope>NUCLEOTIDE SEQUENCE</scope>
    <source>
        <strain evidence="5">32A</strain>
    </source>
</reference>
<dbReference type="CDD" id="cd02149">
    <property type="entry name" value="NfsB-like"/>
    <property type="match status" value="1"/>
</dbReference>
<dbReference type="InterPro" id="IPR033878">
    <property type="entry name" value="NfsB-like"/>
</dbReference>
<dbReference type="InterPro" id="IPR029479">
    <property type="entry name" value="Nitroreductase"/>
</dbReference>
<evidence type="ECO:0000313" key="6">
    <source>
        <dbReference type="Proteomes" id="UP000676169"/>
    </source>
</evidence>
<dbReference type="GO" id="GO:0016491">
    <property type="term" value="F:oxidoreductase activity"/>
    <property type="evidence" value="ECO:0007669"/>
    <property type="project" value="UniProtKB-KW"/>
</dbReference>
<dbReference type="RefSeq" id="WP_211630900.1">
    <property type="nucleotide sequence ID" value="NZ_CP073100.1"/>
</dbReference>
<dbReference type="Proteomes" id="UP000676169">
    <property type="component" value="Chromosome"/>
</dbReference>
<gene>
    <name evidence="5" type="ORF">KBB96_18100</name>
</gene>
<dbReference type="AlphaFoldDB" id="A0A975IYU2"/>
<name>A0A975IYU2_9BACT</name>
<organism evidence="5 6">
    <name type="scientific">Luteolibacter ambystomatis</name>
    <dbReference type="NCBI Taxonomy" id="2824561"/>
    <lineage>
        <taxon>Bacteria</taxon>
        <taxon>Pseudomonadati</taxon>
        <taxon>Verrucomicrobiota</taxon>
        <taxon>Verrucomicrobiia</taxon>
        <taxon>Verrucomicrobiales</taxon>
        <taxon>Verrucomicrobiaceae</taxon>
        <taxon>Luteolibacter</taxon>
    </lineage>
</organism>
<comment type="similarity">
    <text evidence="1">Belongs to the nitroreductase family.</text>
</comment>
<keyword evidence="3" id="KW-0560">Oxidoreductase</keyword>
<dbReference type="Gene3D" id="3.40.109.10">
    <property type="entry name" value="NADH Oxidase"/>
    <property type="match status" value="1"/>
</dbReference>
<dbReference type="PANTHER" id="PTHR43673:SF12">
    <property type="entry name" value="PROTEIN DRGA"/>
    <property type="match status" value="1"/>
</dbReference>
<dbReference type="SUPFAM" id="SSF55469">
    <property type="entry name" value="FMN-dependent nitroreductase-like"/>
    <property type="match status" value="1"/>
</dbReference>
<keyword evidence="2" id="KW-0521">NADP</keyword>
<feature type="domain" description="Nitroreductase" evidence="4">
    <location>
        <begin position="13"/>
        <end position="191"/>
    </location>
</feature>
<evidence type="ECO:0000259" key="4">
    <source>
        <dbReference type="Pfam" id="PF00881"/>
    </source>
</evidence>
<evidence type="ECO:0000256" key="1">
    <source>
        <dbReference type="ARBA" id="ARBA00007118"/>
    </source>
</evidence>
<dbReference type="InterPro" id="IPR000415">
    <property type="entry name" value="Nitroreductase-like"/>
</dbReference>
<accession>A0A975IYU2</accession>
<evidence type="ECO:0000313" key="5">
    <source>
        <dbReference type="EMBL" id="QUE50761.1"/>
    </source>
</evidence>
<evidence type="ECO:0000256" key="3">
    <source>
        <dbReference type="ARBA" id="ARBA00023002"/>
    </source>
</evidence>
<dbReference type="KEGG" id="lamb:KBB96_18100"/>
<dbReference type="PANTHER" id="PTHR43673">
    <property type="entry name" value="NAD(P)H NITROREDUCTASE YDGI-RELATED"/>
    <property type="match status" value="1"/>
</dbReference>
<protein>
    <submittedName>
        <fullName evidence="5">NAD(P)H-dependent oxidoreductase</fullName>
    </submittedName>
</protein>
<dbReference type="Pfam" id="PF00881">
    <property type="entry name" value="Nitroreductase"/>
    <property type="match status" value="1"/>
</dbReference>
<sequence length="216" mass="23771">MSVPTPDSIVTALRWRYATKVFDPARRIPAETWAALEQSLVLTPSSFGLQPWQFLVVENPAVRAELRAKSWGQGQVTDASHFVVFAARTDLSVEDISGWVARLAGVQGTTPETLAPMQGMIEGFVSSMPQEARHTWNVRQVYIALGQFMTTAALLGIDTCPMEGLDPNAYDQILGLEDSGYATAVACAVGYRSEDDHTARRPKARYEADNVIRRIV</sequence>
<evidence type="ECO:0000256" key="2">
    <source>
        <dbReference type="ARBA" id="ARBA00022857"/>
    </source>
</evidence>
<dbReference type="EMBL" id="CP073100">
    <property type="protein sequence ID" value="QUE50761.1"/>
    <property type="molecule type" value="Genomic_DNA"/>
</dbReference>